<dbReference type="GO" id="GO:0045493">
    <property type="term" value="P:xylan catabolic process"/>
    <property type="evidence" value="ECO:0007669"/>
    <property type="project" value="UniProtKB-UniPathway"/>
</dbReference>
<dbReference type="EMBL" id="CP040396">
    <property type="protein sequence ID" value="QCT01051.1"/>
    <property type="molecule type" value="Genomic_DNA"/>
</dbReference>
<keyword evidence="10 12" id="KW-0624">Polysaccharide degradation</keyword>
<dbReference type="InterPro" id="IPR010502">
    <property type="entry name" value="Carb-bd_dom_fam9"/>
</dbReference>
<dbReference type="UniPathway" id="UPA00114"/>
<feature type="active site" description="Nucleophile" evidence="11">
    <location>
        <position position="436"/>
    </location>
</feature>
<evidence type="ECO:0000256" key="4">
    <source>
        <dbReference type="ARBA" id="ARBA00022651"/>
    </source>
</evidence>
<dbReference type="GO" id="GO:0030246">
    <property type="term" value="F:carbohydrate binding"/>
    <property type="evidence" value="ECO:0007669"/>
    <property type="project" value="InterPro"/>
</dbReference>
<sequence length="1134" mass="123883">MLITKTPGTDPEQPPSAPVREWSTITFEHGQVSGFEGRKGTEQLTLVSGENHSSGGSFALKTEGRSDTWHGPSLRIDPYIVQGAEYTISAWVKLISPESADLQLSTQIGTENSASYVTLDKESVTAESGWIELKGTYRYNNVSSGVLTIYVESSSSTASFYLDDVHLERTDSGPIAIQPDLEALRDVYASQFLIGAAITAEDLEGIRLELLSKHHNAATAENAMKPEALQPQKGTYTFEAADQMVNAALDAGLRMHGHVLVWHQQSPAWMTTRPGEGSPLDREEALDNMRTHIRAVMEHFGDRMISWDVVNEAINDNPSSPEQWKGSLRQSPWYHAIGPDYVEQAFLAAREVLDENPDWEIKLYYNDYNEDNRNKATAIYHMVKEINERYSQEHPGKLLIDGIGMQGHYGLNTNPDNVKASLERFISLGVEISITELDIQAGSDYQMTKQQADAQSYIYARLFQLYEQYAEHISRVTFWGLEDSKGWRAAFNPLVFDRNLQAKPAYYGIVDPDTFIAGYQPVLPEGNFTSASYAASPVVIDGIEDAAWNSATAIPVNQYQIAWQGATGTAKALWDDQYLYVLVKVNDGQLDKSSPNPWEQDSIEVFVDENNEKTTYYQQDDGQYRVNYDNETSFNPEPAPAGFKSSTRTSGSMYTVELQIPLREVKPGNGARLGFDVQINDARSGARQSVAAWNDTTGNAYMDTSVFGTLHLTGKPAAGSSDMPGSTITVPANNPDGSVTVHDGVITLKPQAALKQGRMQAVVSAALLQKALQSSQAAGERGRQMMIDVPGLKGTAGLDLQLPMSGLQALEGWELVIPSGAAKLTIPGQALHQATKGKDIQAKGFITLSLDHHVSLRPGMSMTPLPGNRPALRVSLLHGDTLLPWDQAGMPIQTEIFYTPSAAEANHQEQIVVWHMDDQGVPTPVVSSRYDDSTQAVRFSMKKLGTYAVTYAAKPFADVTRVPWAEQAVHAMAARGVIQGTTPQTFSPGDTMTRAGFAALLVRMLDIPAADLSGRSFSDAAAANALQAEVAAALELGIISGYADGTFRPEQPLKRQDMMVMAVRALKAGGKTLGEPQDLTRFKDAAALSGYAKESAAIMTGEGLVHGRNQALAPQELMTRAEAAVILYRIWSLE</sequence>
<dbReference type="PROSITE" id="PS51272">
    <property type="entry name" value="SLH"/>
    <property type="match status" value="3"/>
</dbReference>
<dbReference type="EC" id="3.2.1.8" evidence="12"/>
<evidence type="ECO:0000259" key="14">
    <source>
        <dbReference type="PROSITE" id="PS51760"/>
    </source>
</evidence>
<keyword evidence="5" id="KW-0732">Signal</keyword>
<dbReference type="SUPFAM" id="SSF49344">
    <property type="entry name" value="CBD9-like"/>
    <property type="match status" value="1"/>
</dbReference>
<dbReference type="Proteomes" id="UP000300879">
    <property type="component" value="Chromosome"/>
</dbReference>
<dbReference type="InterPro" id="IPR001119">
    <property type="entry name" value="SLH_dom"/>
</dbReference>
<dbReference type="PANTHER" id="PTHR31490:SF90">
    <property type="entry name" value="ENDO-1,4-BETA-XYLANASE A"/>
    <property type="match status" value="1"/>
</dbReference>
<evidence type="ECO:0000256" key="2">
    <source>
        <dbReference type="ARBA" id="ARBA00004851"/>
    </source>
</evidence>
<dbReference type="AlphaFoldDB" id="A0A4P8XIC5"/>
<dbReference type="Pfam" id="PF02018">
    <property type="entry name" value="CBM_4_9"/>
    <property type="match status" value="1"/>
</dbReference>
<dbReference type="InterPro" id="IPR008979">
    <property type="entry name" value="Galactose-bd-like_sf"/>
</dbReference>
<comment type="similarity">
    <text evidence="3 12">Belongs to the glycosyl hydrolase 10 (cellulase F) family.</text>
</comment>
<dbReference type="InterPro" id="IPR031158">
    <property type="entry name" value="GH10_AS"/>
</dbReference>
<reference evidence="15 16" key="1">
    <citation type="submission" date="2019-05" db="EMBL/GenBank/DDBJ databases">
        <authorList>
            <person name="Chen C."/>
        </authorList>
    </citation>
    <scope>NUCLEOTIDE SEQUENCE [LARGE SCALE GENOMIC DNA]</scope>
    <source>
        <strain evidence="15 16">HB172198</strain>
    </source>
</reference>
<feature type="domain" description="SLH" evidence="13">
    <location>
        <begin position="1079"/>
        <end position="1134"/>
    </location>
</feature>
<dbReference type="InterPro" id="IPR017853">
    <property type="entry name" value="GH"/>
</dbReference>
<dbReference type="PROSITE" id="PS51760">
    <property type="entry name" value="GH10_2"/>
    <property type="match status" value="1"/>
</dbReference>
<evidence type="ECO:0000256" key="11">
    <source>
        <dbReference type="PROSITE-ProRule" id="PRU10061"/>
    </source>
</evidence>
<protein>
    <recommendedName>
        <fullName evidence="12">Beta-xylanase</fullName>
        <ecNumber evidence="12">3.2.1.8</ecNumber>
    </recommendedName>
</protein>
<comment type="catalytic activity">
    <reaction evidence="1 12">
        <text>Endohydrolysis of (1-&gt;4)-beta-D-xylosidic linkages in xylans.</text>
        <dbReference type="EC" id="3.2.1.8"/>
    </reaction>
</comment>
<dbReference type="SUPFAM" id="SSF49785">
    <property type="entry name" value="Galactose-binding domain-like"/>
    <property type="match status" value="1"/>
</dbReference>
<keyword evidence="4 15" id="KW-0858">Xylan degradation</keyword>
<dbReference type="InterPro" id="IPR003305">
    <property type="entry name" value="CenC_carb-bd"/>
</dbReference>
<evidence type="ECO:0000256" key="7">
    <source>
        <dbReference type="ARBA" id="ARBA00022801"/>
    </source>
</evidence>
<keyword evidence="6" id="KW-0677">Repeat</keyword>
<evidence type="ECO:0000313" key="15">
    <source>
        <dbReference type="EMBL" id="QCT01051.1"/>
    </source>
</evidence>
<evidence type="ECO:0000256" key="10">
    <source>
        <dbReference type="ARBA" id="ARBA00023326"/>
    </source>
</evidence>
<dbReference type="Gene3D" id="3.20.20.80">
    <property type="entry name" value="Glycosidases"/>
    <property type="match status" value="1"/>
</dbReference>
<evidence type="ECO:0000259" key="13">
    <source>
        <dbReference type="PROSITE" id="PS51272"/>
    </source>
</evidence>
<feature type="domain" description="SLH" evidence="13">
    <location>
        <begin position="1016"/>
        <end position="1076"/>
    </location>
</feature>
<comment type="pathway">
    <text evidence="2">Glycan degradation; xylan degradation.</text>
</comment>
<keyword evidence="9 12" id="KW-0326">Glycosidase</keyword>
<evidence type="ECO:0000256" key="8">
    <source>
        <dbReference type="ARBA" id="ARBA00023277"/>
    </source>
</evidence>
<dbReference type="PROSITE" id="PS00591">
    <property type="entry name" value="GH10_1"/>
    <property type="match status" value="1"/>
</dbReference>
<evidence type="ECO:0000313" key="16">
    <source>
        <dbReference type="Proteomes" id="UP000300879"/>
    </source>
</evidence>
<dbReference type="GO" id="GO:0031176">
    <property type="term" value="F:endo-1,4-beta-xylanase activity"/>
    <property type="evidence" value="ECO:0007669"/>
    <property type="project" value="UniProtKB-EC"/>
</dbReference>
<name>A0A4P8XIC5_9BACL</name>
<keyword evidence="8 12" id="KW-0119">Carbohydrate metabolism</keyword>
<dbReference type="PANTHER" id="PTHR31490">
    <property type="entry name" value="GLYCOSYL HYDROLASE"/>
    <property type="match status" value="1"/>
</dbReference>
<dbReference type="Gene3D" id="2.60.120.260">
    <property type="entry name" value="Galactose-binding domain-like"/>
    <property type="match status" value="1"/>
</dbReference>
<dbReference type="PRINTS" id="PR00134">
    <property type="entry name" value="GLHYDRLASE10"/>
</dbReference>
<feature type="domain" description="GH10" evidence="14">
    <location>
        <begin position="178"/>
        <end position="512"/>
    </location>
</feature>
<dbReference type="KEGG" id="palo:E6C60_0326"/>
<accession>A0A4P8XIC5</accession>
<dbReference type="Gene3D" id="2.60.40.1190">
    <property type="match status" value="1"/>
</dbReference>
<dbReference type="Pfam" id="PF00331">
    <property type="entry name" value="Glyco_hydro_10"/>
    <property type="match status" value="1"/>
</dbReference>
<dbReference type="CDD" id="cd00005">
    <property type="entry name" value="CBM9_like_1"/>
    <property type="match status" value="1"/>
</dbReference>
<dbReference type="Pfam" id="PF00395">
    <property type="entry name" value="SLH"/>
    <property type="match status" value="3"/>
</dbReference>
<proteinExistence type="inferred from homology"/>
<gene>
    <name evidence="15" type="ORF">E6C60_0326</name>
</gene>
<evidence type="ECO:0000256" key="9">
    <source>
        <dbReference type="ARBA" id="ARBA00023295"/>
    </source>
</evidence>
<keyword evidence="16" id="KW-1185">Reference proteome</keyword>
<evidence type="ECO:0000256" key="6">
    <source>
        <dbReference type="ARBA" id="ARBA00022737"/>
    </source>
</evidence>
<feature type="domain" description="SLH" evidence="13">
    <location>
        <begin position="952"/>
        <end position="1015"/>
    </location>
</feature>
<dbReference type="InterPro" id="IPR044846">
    <property type="entry name" value="GH10"/>
</dbReference>
<dbReference type="SMART" id="SM00633">
    <property type="entry name" value="Glyco_10"/>
    <property type="match status" value="1"/>
</dbReference>
<dbReference type="SUPFAM" id="SSF51445">
    <property type="entry name" value="(Trans)glycosidases"/>
    <property type="match status" value="1"/>
</dbReference>
<evidence type="ECO:0000256" key="3">
    <source>
        <dbReference type="ARBA" id="ARBA00007495"/>
    </source>
</evidence>
<dbReference type="RefSeq" id="WP_233281095.1">
    <property type="nucleotide sequence ID" value="NZ_CP040396.1"/>
</dbReference>
<evidence type="ECO:0000256" key="5">
    <source>
        <dbReference type="ARBA" id="ARBA00022729"/>
    </source>
</evidence>
<evidence type="ECO:0000256" key="12">
    <source>
        <dbReference type="RuleBase" id="RU361174"/>
    </source>
</evidence>
<dbReference type="InterPro" id="IPR001000">
    <property type="entry name" value="GH10_dom"/>
</dbReference>
<keyword evidence="7 12" id="KW-0378">Hydrolase</keyword>
<organism evidence="15 16">
    <name type="scientific">Paenibacillus algicola</name>
    <dbReference type="NCBI Taxonomy" id="2565926"/>
    <lineage>
        <taxon>Bacteria</taxon>
        <taxon>Bacillati</taxon>
        <taxon>Bacillota</taxon>
        <taxon>Bacilli</taxon>
        <taxon>Bacillales</taxon>
        <taxon>Paenibacillaceae</taxon>
        <taxon>Paenibacillus</taxon>
    </lineage>
</organism>
<evidence type="ECO:0000256" key="1">
    <source>
        <dbReference type="ARBA" id="ARBA00000681"/>
    </source>
</evidence>
<dbReference type="Pfam" id="PF06452">
    <property type="entry name" value="CBM9_1"/>
    <property type="match status" value="1"/>
</dbReference>